<keyword evidence="10" id="KW-1133">Transmembrane helix</keyword>
<evidence type="ECO:0000256" key="5">
    <source>
        <dbReference type="ARBA" id="ARBA00023295"/>
    </source>
</evidence>
<accession>A0ABW5R7W0</accession>
<dbReference type="SMART" id="SM00642">
    <property type="entry name" value="Aamy"/>
    <property type="match status" value="1"/>
</dbReference>
<dbReference type="Pfam" id="PF00128">
    <property type="entry name" value="Alpha-amylase"/>
    <property type="match status" value="1"/>
</dbReference>
<evidence type="ECO:0000256" key="2">
    <source>
        <dbReference type="ARBA" id="ARBA00022729"/>
    </source>
</evidence>
<feature type="chain" id="PRO_5045458789" description="pullulanase" evidence="11">
    <location>
        <begin position="27"/>
        <end position="1026"/>
    </location>
</feature>
<dbReference type="SUPFAM" id="SSF51011">
    <property type="entry name" value="Glycosyl hydrolase domain"/>
    <property type="match status" value="1"/>
</dbReference>
<evidence type="ECO:0000256" key="10">
    <source>
        <dbReference type="SAM" id="Phobius"/>
    </source>
</evidence>
<keyword evidence="10" id="KW-0812">Transmembrane</keyword>
<dbReference type="InterPro" id="IPR006047">
    <property type="entry name" value="GH13_cat_dom"/>
</dbReference>
<dbReference type="SUPFAM" id="SSF49452">
    <property type="entry name" value="Starch-binding domain-like"/>
    <property type="match status" value="2"/>
</dbReference>
<gene>
    <name evidence="13" type="primary">pulA</name>
    <name evidence="13" type="ORF">ACFSUC_04410</name>
</gene>
<reference evidence="14" key="1">
    <citation type="journal article" date="2019" name="Int. J. Syst. Evol. Microbiol.">
        <title>The Global Catalogue of Microorganisms (GCM) 10K type strain sequencing project: providing services to taxonomists for standard genome sequencing and annotation.</title>
        <authorList>
            <consortium name="The Broad Institute Genomics Platform"/>
            <consortium name="The Broad Institute Genome Sequencing Center for Infectious Disease"/>
            <person name="Wu L."/>
            <person name="Ma J."/>
        </authorList>
    </citation>
    <scope>NUCLEOTIDE SEQUENCE [LARGE SCALE GENOMIC DNA]</scope>
    <source>
        <strain evidence="14">KCTC 33676</strain>
    </source>
</reference>
<dbReference type="SUPFAM" id="SSF81296">
    <property type="entry name" value="E set domains"/>
    <property type="match status" value="1"/>
</dbReference>
<feature type="signal peptide" evidence="11">
    <location>
        <begin position="1"/>
        <end position="26"/>
    </location>
</feature>
<dbReference type="InterPro" id="IPR005323">
    <property type="entry name" value="CBM41_pullulanase"/>
</dbReference>
<keyword evidence="10" id="KW-0472">Membrane</keyword>
<dbReference type="Gene3D" id="3.20.20.80">
    <property type="entry name" value="Glycosidases"/>
    <property type="match status" value="1"/>
</dbReference>
<keyword evidence="4" id="KW-0106">Calcium</keyword>
<keyword evidence="3 13" id="KW-0378">Hydrolase</keyword>
<evidence type="ECO:0000256" key="9">
    <source>
        <dbReference type="ARBA" id="ARBA00031076"/>
    </source>
</evidence>
<evidence type="ECO:0000256" key="4">
    <source>
        <dbReference type="ARBA" id="ARBA00022837"/>
    </source>
</evidence>
<dbReference type="CDD" id="cd02860">
    <property type="entry name" value="E_set_Pullulanase"/>
    <property type="match status" value="1"/>
</dbReference>
<evidence type="ECO:0000256" key="3">
    <source>
        <dbReference type="ARBA" id="ARBA00022801"/>
    </source>
</evidence>
<dbReference type="Proteomes" id="UP001597497">
    <property type="component" value="Unassembled WGS sequence"/>
</dbReference>
<keyword evidence="5 13" id="KW-0326">Glycosidase</keyword>
<dbReference type="InterPro" id="IPR004193">
    <property type="entry name" value="Glyco_hydro_13_N"/>
</dbReference>
<dbReference type="EMBL" id="JBHUMM010000007">
    <property type="protein sequence ID" value="MFD2670849.1"/>
    <property type="molecule type" value="Genomic_DNA"/>
</dbReference>
<comment type="similarity">
    <text evidence="1">Belongs to the glycosyl hydrolase 13 family.</text>
</comment>
<dbReference type="InterPro" id="IPR011840">
    <property type="entry name" value="PulA_typeI"/>
</dbReference>
<feature type="transmembrane region" description="Helical" evidence="10">
    <location>
        <begin position="996"/>
        <end position="1016"/>
    </location>
</feature>
<evidence type="ECO:0000256" key="11">
    <source>
        <dbReference type="SAM" id="SignalP"/>
    </source>
</evidence>
<dbReference type="InterPro" id="IPR013780">
    <property type="entry name" value="Glyco_hydro_b"/>
</dbReference>
<proteinExistence type="inferred from homology"/>
<comment type="caution">
    <text evidence="13">The sequence shown here is derived from an EMBL/GenBank/DDBJ whole genome shotgun (WGS) entry which is preliminary data.</text>
</comment>
<dbReference type="InterPro" id="IPR014756">
    <property type="entry name" value="Ig_E-set"/>
</dbReference>
<sequence>MRKKWIAMLAALMMLMSVISPSPVLQTVSAEAQTQVTIHYQAAEGSTQDWNLWVWPKGGDGAAYPFTGTDAFGQVAEITLNGDHTSVGFIVRTDDWEKDIDEDRFIEDILGGEAEIWLIGGDSTVYTSEQGKPKEEQRFDEVEVTVHYYRYDQNYEGWNLWAWPEGKDGASYSFSEQDDFGAVARFTLTGMQDASQIGFIVRQSTADNEWNDREFGDRFISKIKEDGTAEIWLAQNQERVHYKESQVDRSPRIMSAELDEIDTLTIETNIPFKPTDGDMGFSLKSEQASPAILKVTPLDLSEDGYMRNAEIQLKDPVDLNQFYTLYKEGYIEASLTMGDIFSSQSFEDIMTYEGEDLGAVYTKNETRFRVWAPTAREAKLVTYDSWDTENGTELDMQRDANGTWIAKLDGDQDGTIYTYKVLIGDSWNEAVDPYARTVTVNGDRGVVVDLDKTNPDDWKPDSKPAFEHAVDAIIYELHVRDLSMHPESGITHKGKFLGLTEKGTTGPNGTKTGLDHILDLGVTHVQILPFYDYASVDETKLDTPQFNWGYDPKNYNAPEGSYATDPYNPYTRITELKKTIQTLHDHDLRLIMDVVYNHVFAVNTSSLHQLVPGYYFRYTEDGQLVNGSGVGNDTASERKMMRKLIVDSVVYWAKEYNIDGFRFDLMGIHDIDTMNEVRAALDEIDPSIITIGEGWDLGTQLDAGEKANQNNASQLPGIGQFNDSTRDGIKGSVFNQNEPGWVNGKYQDSYLIKGAAAGGVFYNSLIQHYAVEPDQSVNYVEAHDNNTLWDKLTFTNPDASDEEKESMHKLASAIVLTSQGISFLHAGQEFMRTKGGDENSYRSPDSVNQLDWVRKDQYQHVVDYFKGMIELRKSHPAFRMTSAEDIQEHIAFIDTPSEVVAYTINDHANQDSWETIAVVYNADKNNQQVTLPKDGSWHVVLNGEQAGTQPITTLEGNQIDVPARSAMVLYQGENNGLAAEGDEEDLAAASSNSQTLIWSLAAALLVILAAGAFFLWKRKQSSSTSV</sequence>
<dbReference type="SUPFAM" id="SSF51445">
    <property type="entry name" value="(Trans)glycosidases"/>
    <property type="match status" value="1"/>
</dbReference>
<feature type="domain" description="Glycosyl hydrolase family 13 catalytic" evidence="12">
    <location>
        <begin position="505"/>
        <end position="872"/>
    </location>
</feature>
<dbReference type="NCBIfam" id="TIGR02104">
    <property type="entry name" value="pulA_typeI"/>
    <property type="match status" value="1"/>
</dbReference>
<evidence type="ECO:0000256" key="8">
    <source>
        <dbReference type="ARBA" id="ARBA00029618"/>
    </source>
</evidence>
<evidence type="ECO:0000256" key="1">
    <source>
        <dbReference type="ARBA" id="ARBA00008061"/>
    </source>
</evidence>
<dbReference type="Pfam" id="PF02922">
    <property type="entry name" value="CBM_48"/>
    <property type="match status" value="1"/>
</dbReference>
<dbReference type="InterPro" id="IPR013784">
    <property type="entry name" value="Carb-bd-like_fold"/>
</dbReference>
<keyword evidence="2 11" id="KW-0732">Signal</keyword>
<evidence type="ECO:0000256" key="6">
    <source>
        <dbReference type="ARBA" id="ARBA00023965"/>
    </source>
</evidence>
<dbReference type="CDD" id="cd11341">
    <property type="entry name" value="AmyAc_Pullulanase_LD-like"/>
    <property type="match status" value="1"/>
</dbReference>
<evidence type="ECO:0000256" key="7">
    <source>
        <dbReference type="ARBA" id="ARBA00024062"/>
    </source>
</evidence>
<name>A0ABW5R7W0_9BACL</name>
<dbReference type="InterPro" id="IPR017853">
    <property type="entry name" value="GH"/>
</dbReference>
<dbReference type="Gene3D" id="2.60.40.1180">
    <property type="entry name" value="Golgi alpha-mannosidase II"/>
    <property type="match status" value="1"/>
</dbReference>
<dbReference type="EC" id="3.2.1.41" evidence="7"/>
<dbReference type="RefSeq" id="WP_379928277.1">
    <property type="nucleotide sequence ID" value="NZ_JBHUMM010000007.1"/>
</dbReference>
<dbReference type="InterPro" id="IPR049117">
    <property type="entry name" value="pulA_all-beta"/>
</dbReference>
<protein>
    <recommendedName>
        <fullName evidence="7">pullulanase</fullName>
        <ecNumber evidence="7">3.2.1.41</ecNumber>
    </recommendedName>
    <alternativeName>
        <fullName evidence="8">Alpha-dextrin endo-1,6-alpha-glucosidase</fullName>
    </alternativeName>
    <alternativeName>
        <fullName evidence="9">Pullulan 6-glucanohydrolase</fullName>
    </alternativeName>
</protein>
<dbReference type="PANTHER" id="PTHR43002">
    <property type="entry name" value="GLYCOGEN DEBRANCHING ENZYME"/>
    <property type="match status" value="1"/>
</dbReference>
<evidence type="ECO:0000313" key="13">
    <source>
        <dbReference type="EMBL" id="MFD2670849.1"/>
    </source>
</evidence>
<evidence type="ECO:0000313" key="14">
    <source>
        <dbReference type="Proteomes" id="UP001597497"/>
    </source>
</evidence>
<keyword evidence="14" id="KW-1185">Reference proteome</keyword>
<dbReference type="InterPro" id="IPR013783">
    <property type="entry name" value="Ig-like_fold"/>
</dbReference>
<dbReference type="CDD" id="cd10315">
    <property type="entry name" value="CBM41_pullulanase"/>
    <property type="match status" value="2"/>
</dbReference>
<dbReference type="GO" id="GO:0051060">
    <property type="term" value="F:pullulanase activity"/>
    <property type="evidence" value="ECO:0007669"/>
    <property type="project" value="UniProtKB-EC"/>
</dbReference>
<evidence type="ECO:0000259" key="12">
    <source>
        <dbReference type="SMART" id="SM00642"/>
    </source>
</evidence>
<comment type="catalytic activity">
    <reaction evidence="6">
        <text>Hydrolysis of (1-&gt;6)-alpha-D-glucosidic linkages in pullulan, amylopectin and glycogen, and in the alpha- and beta-limit dextrins of amylopectin and glycogen.</text>
        <dbReference type="EC" id="3.2.1.41"/>
    </reaction>
</comment>
<dbReference type="Pfam" id="PF03714">
    <property type="entry name" value="PUD"/>
    <property type="match status" value="2"/>
</dbReference>
<dbReference type="Pfam" id="PF21653">
    <property type="entry name" value="pulA_all-beta"/>
    <property type="match status" value="1"/>
</dbReference>
<organism evidence="13 14">
    <name type="scientific">Marinicrinis sediminis</name>
    <dbReference type="NCBI Taxonomy" id="1652465"/>
    <lineage>
        <taxon>Bacteria</taxon>
        <taxon>Bacillati</taxon>
        <taxon>Bacillota</taxon>
        <taxon>Bacilli</taxon>
        <taxon>Bacillales</taxon>
        <taxon>Paenibacillaceae</taxon>
    </lineage>
</organism>
<dbReference type="Gene3D" id="2.60.40.10">
    <property type="entry name" value="Immunoglobulins"/>
    <property type="match status" value="1"/>
</dbReference>
<dbReference type="Gene3D" id="2.60.40.1110">
    <property type="match status" value="2"/>
</dbReference>